<dbReference type="SUPFAM" id="SSF51069">
    <property type="entry name" value="Carbonic anhydrase"/>
    <property type="match status" value="1"/>
</dbReference>
<comment type="similarity">
    <text evidence="1">Belongs to the alpha-carbonic anhydrase family.</text>
</comment>
<dbReference type="GO" id="GO:0008270">
    <property type="term" value="F:zinc ion binding"/>
    <property type="evidence" value="ECO:0007669"/>
    <property type="project" value="InterPro"/>
</dbReference>
<dbReference type="PANTHER" id="PTHR18952:SF265">
    <property type="entry name" value="CARBONIC ANHYDRASE"/>
    <property type="match status" value="1"/>
</dbReference>
<evidence type="ECO:0000259" key="7">
    <source>
        <dbReference type="PROSITE" id="PS51144"/>
    </source>
</evidence>
<dbReference type="Gene3D" id="3.10.200.10">
    <property type="entry name" value="Alpha carbonic anhydrase"/>
    <property type="match status" value="1"/>
</dbReference>
<dbReference type="Proteomes" id="UP000053864">
    <property type="component" value="Unassembled WGS sequence"/>
</dbReference>
<evidence type="ECO:0000256" key="3">
    <source>
        <dbReference type="ARBA" id="ARBA00022723"/>
    </source>
</evidence>
<dbReference type="GO" id="GO:0004089">
    <property type="term" value="F:carbonate dehydratase activity"/>
    <property type="evidence" value="ECO:0007669"/>
    <property type="project" value="UniProtKB-EC"/>
</dbReference>
<dbReference type="InterPro" id="IPR036398">
    <property type="entry name" value="CA_dom_sf"/>
</dbReference>
<organism evidence="8">
    <name type="scientific">Phytophthora nicotianae</name>
    <name type="common">Potato buckeye rot agent</name>
    <name type="synonym">Phytophthora parasitica</name>
    <dbReference type="NCBI Taxonomy" id="4792"/>
    <lineage>
        <taxon>Eukaryota</taxon>
        <taxon>Sar</taxon>
        <taxon>Stramenopiles</taxon>
        <taxon>Oomycota</taxon>
        <taxon>Peronosporomycetes</taxon>
        <taxon>Peronosporales</taxon>
        <taxon>Peronosporaceae</taxon>
        <taxon>Phytophthora</taxon>
    </lineage>
</organism>
<comment type="catalytic activity">
    <reaction evidence="6">
        <text>hydrogencarbonate + H(+) = CO2 + H2O</text>
        <dbReference type="Rhea" id="RHEA:10748"/>
        <dbReference type="ChEBI" id="CHEBI:15377"/>
        <dbReference type="ChEBI" id="CHEBI:15378"/>
        <dbReference type="ChEBI" id="CHEBI:16526"/>
        <dbReference type="ChEBI" id="CHEBI:17544"/>
        <dbReference type="EC" id="4.2.1.1"/>
    </reaction>
</comment>
<reference evidence="10 12" key="2">
    <citation type="submission" date="2013-11" db="EMBL/GenBank/DDBJ databases">
        <title>The Genome Sequence of Phytophthora parasitica CJ05E6.</title>
        <authorList>
            <consortium name="The Broad Institute Genomics Platform"/>
            <person name="Russ C."/>
            <person name="Tyler B."/>
            <person name="Panabieres F."/>
            <person name="Shan W."/>
            <person name="Tripathy S."/>
            <person name="Grunwald N."/>
            <person name="Machado M."/>
            <person name="Johnson C.S."/>
            <person name="Arredondo F."/>
            <person name="Hong C."/>
            <person name="Coffey M."/>
            <person name="Young S.K."/>
            <person name="Zeng Q."/>
            <person name="Gargeya S."/>
            <person name="Fitzgerald M."/>
            <person name="Abouelleil A."/>
            <person name="Alvarado L."/>
            <person name="Chapman S.B."/>
            <person name="Gainer-Dewar J."/>
            <person name="Goldberg J."/>
            <person name="Griggs A."/>
            <person name="Gujja S."/>
            <person name="Hansen M."/>
            <person name="Howarth C."/>
            <person name="Imamovic A."/>
            <person name="Ireland A."/>
            <person name="Larimer J."/>
            <person name="McCowan C."/>
            <person name="Murphy C."/>
            <person name="Pearson M."/>
            <person name="Poon T.W."/>
            <person name="Priest M."/>
            <person name="Roberts A."/>
            <person name="Saif S."/>
            <person name="Shea T."/>
            <person name="Sykes S."/>
            <person name="Wortman J."/>
            <person name="Nusbaum C."/>
            <person name="Birren B."/>
        </authorList>
    </citation>
    <scope>NUCLEOTIDE SEQUENCE [LARGE SCALE GENOMIC DNA]</scope>
    <source>
        <strain evidence="10 12">CJ05E6</strain>
    </source>
</reference>
<dbReference type="PROSITE" id="PS51144">
    <property type="entry name" value="ALPHA_CA_2"/>
    <property type="match status" value="1"/>
</dbReference>
<proteinExistence type="inferred from homology"/>
<feature type="domain" description="Alpha-carbonic anhydrase" evidence="7">
    <location>
        <begin position="1"/>
        <end position="77"/>
    </location>
</feature>
<evidence type="ECO:0000256" key="2">
    <source>
        <dbReference type="ARBA" id="ARBA00012925"/>
    </source>
</evidence>
<keyword evidence="4" id="KW-0862">Zinc</keyword>
<dbReference type="Proteomes" id="UP000053236">
    <property type="component" value="Unassembled WGS sequence"/>
</dbReference>
<evidence type="ECO:0000256" key="5">
    <source>
        <dbReference type="ARBA" id="ARBA00023239"/>
    </source>
</evidence>
<dbReference type="InterPro" id="IPR023561">
    <property type="entry name" value="Carbonic_anhydrase_a-class"/>
</dbReference>
<name>W2HSC5_PHYNI</name>
<keyword evidence="5" id="KW-0456">Lyase</keyword>
<accession>W2HSC5</accession>
<evidence type="ECO:0000313" key="12">
    <source>
        <dbReference type="Proteomes" id="UP000053864"/>
    </source>
</evidence>
<evidence type="ECO:0000313" key="8">
    <source>
        <dbReference type="EMBL" id="ETK97366.1"/>
    </source>
</evidence>
<reference evidence="8" key="1">
    <citation type="submission" date="2013-11" db="EMBL/GenBank/DDBJ databases">
        <title>The Genome Sequence of Phytophthora parasitica CJ02B3.</title>
        <authorList>
            <consortium name="The Broad Institute Genomics Platform"/>
            <person name="Russ C."/>
            <person name="Tyler B."/>
            <person name="Panabieres F."/>
            <person name="Shan W."/>
            <person name="Tripathy S."/>
            <person name="Grunwald N."/>
            <person name="Machado M."/>
            <person name="Johnson C.S."/>
            <person name="Arredondo F."/>
            <person name="Hong C."/>
            <person name="Coffey M."/>
            <person name="Young S.K."/>
            <person name="Zeng Q."/>
            <person name="Gargeya S."/>
            <person name="Fitzgerald M."/>
            <person name="Abouelleil A."/>
            <person name="Alvarado L."/>
            <person name="Chapman S.B."/>
            <person name="Gainer-Dewar J."/>
            <person name="Goldberg J."/>
            <person name="Griggs A."/>
            <person name="Gujja S."/>
            <person name="Hansen M."/>
            <person name="Howarth C."/>
            <person name="Imamovic A."/>
            <person name="Ireland A."/>
            <person name="Larimer J."/>
            <person name="McCowan C."/>
            <person name="Murphy C."/>
            <person name="Pearson M."/>
            <person name="Poon T.W."/>
            <person name="Priest M."/>
            <person name="Roberts A."/>
            <person name="Saif S."/>
            <person name="Shea T."/>
            <person name="Sykes S."/>
            <person name="Wortman J."/>
            <person name="Nusbaum C."/>
            <person name="Birren B."/>
        </authorList>
    </citation>
    <scope>NUCLEOTIDE SEQUENCE [LARGE SCALE GENOMIC DNA]</scope>
    <source>
        <strain evidence="8">CJ02B3</strain>
    </source>
</reference>
<dbReference type="InterPro" id="IPR001148">
    <property type="entry name" value="CA_dom"/>
</dbReference>
<protein>
    <recommendedName>
        <fullName evidence="2">carbonic anhydrase</fullName>
        <ecNumber evidence="2">4.2.1.1</ecNumber>
    </recommendedName>
</protein>
<evidence type="ECO:0000313" key="10">
    <source>
        <dbReference type="EMBL" id="ETL50722.1"/>
    </source>
</evidence>
<evidence type="ECO:0000256" key="4">
    <source>
        <dbReference type="ARBA" id="ARBA00022833"/>
    </source>
</evidence>
<dbReference type="AlphaFoldDB" id="W2HSC5"/>
<dbReference type="EMBL" id="KI670295">
    <property type="protein sequence ID" value="ETL50727.1"/>
    <property type="molecule type" value="Genomic_DNA"/>
</dbReference>
<sequence>MVNKAADAQGVFNYPGSLTTPGCSEIVDWWVVKKPVDVSTADLERLQSQLRKIQITDDGKNARPVQPLNGRVVAALL</sequence>
<dbReference type="EMBL" id="KI670296">
    <property type="protein sequence ID" value="ETL50722.1"/>
    <property type="molecule type" value="Genomic_DNA"/>
</dbReference>
<dbReference type="EMBL" id="KI683835">
    <property type="protein sequence ID" value="ETK97371.1"/>
    <property type="molecule type" value="Genomic_DNA"/>
</dbReference>
<evidence type="ECO:0000313" key="11">
    <source>
        <dbReference type="EMBL" id="ETL50727.1"/>
    </source>
</evidence>
<dbReference type="EC" id="4.2.1.1" evidence="2"/>
<evidence type="ECO:0000256" key="6">
    <source>
        <dbReference type="ARBA" id="ARBA00048348"/>
    </source>
</evidence>
<keyword evidence="3" id="KW-0479">Metal-binding</keyword>
<dbReference type="Pfam" id="PF00194">
    <property type="entry name" value="Carb_anhydrase"/>
    <property type="match status" value="1"/>
</dbReference>
<evidence type="ECO:0000256" key="1">
    <source>
        <dbReference type="ARBA" id="ARBA00010718"/>
    </source>
</evidence>
<evidence type="ECO:0000313" key="9">
    <source>
        <dbReference type="EMBL" id="ETK97371.1"/>
    </source>
</evidence>
<dbReference type="PANTHER" id="PTHR18952">
    <property type="entry name" value="CARBONIC ANHYDRASE"/>
    <property type="match status" value="1"/>
</dbReference>
<gene>
    <name evidence="9" type="ORF">L915_00069</name>
    <name evidence="8" type="ORF">L915_00070</name>
    <name evidence="11" type="ORF">L916_00066</name>
    <name evidence="10" type="ORF">L916_00067</name>
</gene>
<dbReference type="EMBL" id="KI683836">
    <property type="protein sequence ID" value="ETK97366.1"/>
    <property type="molecule type" value="Genomic_DNA"/>
</dbReference>
<dbReference type="VEuPathDB" id="FungiDB:PPTG_00055"/>